<dbReference type="CDD" id="cd04301">
    <property type="entry name" value="NAT_SF"/>
    <property type="match status" value="1"/>
</dbReference>
<reference evidence="2" key="2">
    <citation type="submission" date="2020-09" db="EMBL/GenBank/DDBJ databases">
        <authorList>
            <person name="Sun Q."/>
            <person name="Ohkuma M."/>
        </authorList>
    </citation>
    <scope>NUCLEOTIDE SEQUENCE</scope>
    <source>
        <strain evidence="2">JCM 17251</strain>
    </source>
</reference>
<dbReference type="InterPro" id="IPR000182">
    <property type="entry name" value="GNAT_dom"/>
</dbReference>
<evidence type="ECO:0000313" key="3">
    <source>
        <dbReference type="Proteomes" id="UP000624041"/>
    </source>
</evidence>
<dbReference type="SUPFAM" id="SSF55729">
    <property type="entry name" value="Acyl-CoA N-acyltransferases (Nat)"/>
    <property type="match status" value="1"/>
</dbReference>
<proteinExistence type="predicted"/>
<reference evidence="2" key="1">
    <citation type="journal article" date="2014" name="Int. J. Syst. Evol. Microbiol.">
        <title>Complete genome sequence of Corynebacterium casei LMG S-19264T (=DSM 44701T), isolated from a smear-ripened cheese.</title>
        <authorList>
            <consortium name="US DOE Joint Genome Institute (JGI-PGF)"/>
            <person name="Walter F."/>
            <person name="Albersmeier A."/>
            <person name="Kalinowski J."/>
            <person name="Ruckert C."/>
        </authorList>
    </citation>
    <scope>NUCLEOTIDE SEQUENCE</scope>
    <source>
        <strain evidence="2">JCM 17251</strain>
    </source>
</reference>
<dbReference type="EMBL" id="BMOS01000036">
    <property type="protein sequence ID" value="GGN65417.1"/>
    <property type="molecule type" value="Genomic_DNA"/>
</dbReference>
<protein>
    <submittedName>
        <fullName evidence="2">N-acetyltransferase</fullName>
    </submittedName>
</protein>
<dbReference type="PROSITE" id="PS51186">
    <property type="entry name" value="GNAT"/>
    <property type="match status" value="1"/>
</dbReference>
<name>A0A917Y2Q3_9BACI</name>
<dbReference type="Gene3D" id="3.40.630.30">
    <property type="match status" value="1"/>
</dbReference>
<dbReference type="Pfam" id="PF00583">
    <property type="entry name" value="Acetyltransf_1"/>
    <property type="match status" value="1"/>
</dbReference>
<dbReference type="RefSeq" id="WP_188859145.1">
    <property type="nucleotide sequence ID" value="NZ_BMOS01000036.1"/>
</dbReference>
<dbReference type="Proteomes" id="UP000624041">
    <property type="component" value="Unassembled WGS sequence"/>
</dbReference>
<comment type="caution">
    <text evidence="2">The sequence shown here is derived from an EMBL/GenBank/DDBJ whole genome shotgun (WGS) entry which is preliminary data.</text>
</comment>
<accession>A0A917Y2Q3</accession>
<gene>
    <name evidence="2" type="ORF">GCM10007971_34230</name>
</gene>
<evidence type="ECO:0000259" key="1">
    <source>
        <dbReference type="PROSITE" id="PS51186"/>
    </source>
</evidence>
<feature type="domain" description="N-acetyltransferase" evidence="1">
    <location>
        <begin position="155"/>
        <end position="297"/>
    </location>
</feature>
<organism evidence="2 3">
    <name type="scientific">Oceanobacillus indicireducens</name>
    <dbReference type="NCBI Taxonomy" id="1004261"/>
    <lineage>
        <taxon>Bacteria</taxon>
        <taxon>Bacillati</taxon>
        <taxon>Bacillota</taxon>
        <taxon>Bacilli</taxon>
        <taxon>Bacillales</taxon>
        <taxon>Bacillaceae</taxon>
        <taxon>Oceanobacillus</taxon>
    </lineage>
</organism>
<dbReference type="GO" id="GO:0016747">
    <property type="term" value="F:acyltransferase activity, transferring groups other than amino-acyl groups"/>
    <property type="evidence" value="ECO:0007669"/>
    <property type="project" value="InterPro"/>
</dbReference>
<keyword evidence="3" id="KW-1185">Reference proteome</keyword>
<evidence type="ECO:0000313" key="2">
    <source>
        <dbReference type="EMBL" id="GGN65417.1"/>
    </source>
</evidence>
<dbReference type="AlphaFoldDB" id="A0A917Y2Q3"/>
<sequence length="297" mass="33428">MIKIQRHPKLADVAAFISRLNSNLEHHIGYCGKKMDEIFNTLEEDFGDIPARESFFIATESDKVVGVCGFDADNERGKAEIWGPFVDRADALKVSNLLWESTIKEIPNTIQTVSLFPDNHNLMVVDLANRYSFDSVSKETILTCSKQSFRRVNNDNVIPLISEHYNSLIKLHNQIFPNSYLTGTEMVDGLSETSTVFGAVDEHSNLPGYLYTEAEPEFGEGSIEFFGVTPLVRNKGLGTSLLAKGLEWLFTFPSIEEVTLCVQSDNSKAIRLYKRLGFQIEHQLTFFEKTLDKSGVN</sequence>
<dbReference type="InterPro" id="IPR016181">
    <property type="entry name" value="Acyl_CoA_acyltransferase"/>
</dbReference>